<gene>
    <name evidence="1" type="ORF">DAEQUDRAFT_721998</name>
</gene>
<dbReference type="SUPFAM" id="SSF48576">
    <property type="entry name" value="Terpenoid synthases"/>
    <property type="match status" value="1"/>
</dbReference>
<keyword evidence="2" id="KW-1185">Reference proteome</keyword>
<dbReference type="Proteomes" id="UP000076727">
    <property type="component" value="Unassembled WGS sequence"/>
</dbReference>
<dbReference type="Gene3D" id="1.10.600.10">
    <property type="entry name" value="Farnesyl Diphosphate Synthase"/>
    <property type="match status" value="1"/>
</dbReference>
<dbReference type="EMBL" id="KV429037">
    <property type="protein sequence ID" value="KZT73398.1"/>
    <property type="molecule type" value="Genomic_DNA"/>
</dbReference>
<organism evidence="1 2">
    <name type="scientific">Daedalea quercina L-15889</name>
    <dbReference type="NCBI Taxonomy" id="1314783"/>
    <lineage>
        <taxon>Eukaryota</taxon>
        <taxon>Fungi</taxon>
        <taxon>Dikarya</taxon>
        <taxon>Basidiomycota</taxon>
        <taxon>Agaricomycotina</taxon>
        <taxon>Agaricomycetes</taxon>
        <taxon>Polyporales</taxon>
        <taxon>Fomitopsis</taxon>
    </lineage>
</organism>
<accession>A0A165TGD0</accession>
<name>A0A165TGD0_9APHY</name>
<dbReference type="AlphaFoldDB" id="A0A165TGD0"/>
<reference evidence="1 2" key="1">
    <citation type="journal article" date="2016" name="Mol. Biol. Evol.">
        <title>Comparative Genomics of Early-Diverging Mushroom-Forming Fungi Provides Insights into the Origins of Lignocellulose Decay Capabilities.</title>
        <authorList>
            <person name="Nagy L.G."/>
            <person name="Riley R."/>
            <person name="Tritt A."/>
            <person name="Adam C."/>
            <person name="Daum C."/>
            <person name="Floudas D."/>
            <person name="Sun H."/>
            <person name="Yadav J.S."/>
            <person name="Pangilinan J."/>
            <person name="Larsson K.H."/>
            <person name="Matsuura K."/>
            <person name="Barry K."/>
            <person name="Labutti K."/>
            <person name="Kuo R."/>
            <person name="Ohm R.A."/>
            <person name="Bhattacharya S.S."/>
            <person name="Shirouzu T."/>
            <person name="Yoshinaga Y."/>
            <person name="Martin F.M."/>
            <person name="Grigoriev I.V."/>
            <person name="Hibbett D.S."/>
        </authorList>
    </citation>
    <scope>NUCLEOTIDE SEQUENCE [LARGE SCALE GENOMIC DNA]</scope>
    <source>
        <strain evidence="1 2">L-15889</strain>
    </source>
</reference>
<evidence type="ECO:0000313" key="2">
    <source>
        <dbReference type="Proteomes" id="UP000076727"/>
    </source>
</evidence>
<evidence type="ECO:0000313" key="1">
    <source>
        <dbReference type="EMBL" id="KZT73398.1"/>
    </source>
</evidence>
<dbReference type="OrthoDB" id="2998174at2759"/>
<sequence>MSSLPCDTSWPCGDFVKFLSGLSHLLLMSNTTVSVTSTGAGDEIASQYQTKSMTTADIISEFLQSLRISQPTYVRDPELRSRVEEIINKWDFAEHMRPQILIGLALAETSYNHISNVDTRAAIALYCALIAYLDNIDLFDSLSARKFPRQLCAPSSEDSTWVGALRGILLSMWDWYPDFGANTIFHSALGYFSGAMLECAPGRSRAIHARTLPFVELRRNLSGIPDPFTCFVWEKSMIPDEKTYVEVLPDARIYINYLKCYFLLEFACPHFIDSCLVNSDIVSCYKEELEDDTDNYIYTRAAVTGKSVSETLHDVIGEWFAARERIRWLLPQGPAREAWDSFETGFVSLHLVLPRYRLQELLGGEYLATY</sequence>
<dbReference type="STRING" id="1314783.A0A165TGD0"/>
<proteinExistence type="predicted"/>
<dbReference type="InterPro" id="IPR008949">
    <property type="entry name" value="Isoprenoid_synthase_dom_sf"/>
</dbReference>
<protein>
    <submittedName>
        <fullName evidence="1">Terpenoid synthase</fullName>
    </submittedName>
</protein>